<dbReference type="Pfam" id="PF04059">
    <property type="entry name" value="RRM_2"/>
    <property type="match status" value="1"/>
</dbReference>
<dbReference type="GO" id="GO:0003676">
    <property type="term" value="F:nucleic acid binding"/>
    <property type="evidence" value="ECO:0007669"/>
    <property type="project" value="InterPro"/>
</dbReference>
<evidence type="ECO:0000259" key="1">
    <source>
        <dbReference type="Pfam" id="PF04059"/>
    </source>
</evidence>
<reference evidence="2" key="1">
    <citation type="submission" date="2020-07" db="EMBL/GenBank/DDBJ databases">
        <title>Ethylene signaling mediates host invasion by parasitic plants.</title>
        <authorList>
            <person name="Yoshida S."/>
        </authorList>
    </citation>
    <scope>NUCLEOTIDE SEQUENCE</scope>
    <source>
        <strain evidence="2">Okayama</strain>
    </source>
</reference>
<dbReference type="Proteomes" id="UP000653305">
    <property type="component" value="Unassembled WGS sequence"/>
</dbReference>
<sequence length="136" mass="15649">MLKFLDSYCKAYSLEYDFMYLPMDFRYLDNLGYAFVNFTSGDAAQKFKEVLQGYKWNTFQTDGGKLLSSKKICDITWARIQGKEGLVKRFQNSTFACDKPGFLPVMLDPPRNGSDPNPAPPLVVGRIWRRDISKTH</sequence>
<protein>
    <submittedName>
        <fullName evidence="2">Protein mei2-like 7</fullName>
    </submittedName>
</protein>
<feature type="domain" description="Mei2-like C-terminal RNA recognition motif" evidence="1">
    <location>
        <begin position="12"/>
        <end position="91"/>
    </location>
</feature>
<organism evidence="2 3">
    <name type="scientific">Phtheirospermum japonicum</name>
    <dbReference type="NCBI Taxonomy" id="374723"/>
    <lineage>
        <taxon>Eukaryota</taxon>
        <taxon>Viridiplantae</taxon>
        <taxon>Streptophyta</taxon>
        <taxon>Embryophyta</taxon>
        <taxon>Tracheophyta</taxon>
        <taxon>Spermatophyta</taxon>
        <taxon>Magnoliopsida</taxon>
        <taxon>eudicotyledons</taxon>
        <taxon>Gunneridae</taxon>
        <taxon>Pentapetalae</taxon>
        <taxon>asterids</taxon>
        <taxon>lamiids</taxon>
        <taxon>Lamiales</taxon>
        <taxon>Orobanchaceae</taxon>
        <taxon>Orobanchaceae incertae sedis</taxon>
        <taxon>Phtheirospermum</taxon>
    </lineage>
</organism>
<gene>
    <name evidence="2" type="ORF">PHJA_000903400</name>
</gene>
<accession>A0A830BJK9</accession>
<comment type="caution">
    <text evidence="2">The sequence shown here is derived from an EMBL/GenBank/DDBJ whole genome shotgun (WGS) entry which is preliminary data.</text>
</comment>
<dbReference type="AlphaFoldDB" id="A0A830BJK9"/>
<name>A0A830BJK9_9LAMI</name>
<dbReference type="EMBL" id="BMAC01000150">
    <property type="protein sequence ID" value="GFP87597.1"/>
    <property type="molecule type" value="Genomic_DNA"/>
</dbReference>
<evidence type="ECO:0000313" key="3">
    <source>
        <dbReference type="Proteomes" id="UP000653305"/>
    </source>
</evidence>
<keyword evidence="3" id="KW-1185">Reference proteome</keyword>
<dbReference type="OrthoDB" id="417481at2759"/>
<proteinExistence type="predicted"/>
<dbReference type="SUPFAM" id="SSF54928">
    <property type="entry name" value="RNA-binding domain, RBD"/>
    <property type="match status" value="1"/>
</dbReference>
<evidence type="ECO:0000313" key="2">
    <source>
        <dbReference type="EMBL" id="GFP87597.1"/>
    </source>
</evidence>
<dbReference type="InterPro" id="IPR007201">
    <property type="entry name" value="Mei2-like_Rrm_C"/>
</dbReference>
<dbReference type="InterPro" id="IPR035979">
    <property type="entry name" value="RBD_domain_sf"/>
</dbReference>